<feature type="region of interest" description="Disordered" evidence="1">
    <location>
        <begin position="56"/>
        <end position="77"/>
    </location>
</feature>
<reference evidence="4" key="1">
    <citation type="submission" date="2021-01" db="EMBL/GenBank/DDBJ databases">
        <authorList>
            <person name="Corre E."/>
            <person name="Pelletier E."/>
            <person name="Niang G."/>
            <person name="Scheremetjew M."/>
            <person name="Finn R."/>
            <person name="Kale V."/>
            <person name="Holt S."/>
            <person name="Cochrane G."/>
            <person name="Meng A."/>
            <person name="Brown T."/>
            <person name="Cohen L."/>
        </authorList>
    </citation>
    <scope>NUCLEOTIDE SEQUENCE</scope>
    <source>
        <strain evidence="4">Pop2</strain>
    </source>
</reference>
<keyword evidence="2" id="KW-0732">Signal</keyword>
<dbReference type="Gene3D" id="3.90.660.50">
    <property type="match status" value="1"/>
</dbReference>
<dbReference type="GO" id="GO:0016116">
    <property type="term" value="P:carotenoid metabolic process"/>
    <property type="evidence" value="ECO:0007669"/>
    <property type="project" value="InterPro"/>
</dbReference>
<dbReference type="PANTHER" id="PTHR46313">
    <property type="match status" value="1"/>
</dbReference>
<dbReference type="InterPro" id="IPR002937">
    <property type="entry name" value="Amino_oxidase"/>
</dbReference>
<dbReference type="AlphaFoldDB" id="A0A7S1ZJG6"/>
<dbReference type="SUPFAM" id="SSF51905">
    <property type="entry name" value="FAD/NAD(P)-binding domain"/>
    <property type="match status" value="1"/>
</dbReference>
<dbReference type="Pfam" id="PF01593">
    <property type="entry name" value="Amino_oxidase"/>
    <property type="match status" value="1"/>
</dbReference>
<sequence>MLLSLPATVILAVLPYVASFSSAPVSSFRVQHTPLSRVPAKTTLQHDFGWRIPTSSRCSSSLASSPTSAMPSPTINNSKDPLDSYDVVVVGGGIGGLCCAAMLGLYGYSVAVFESHYSTGGCAHGFTIADKKLGGNFYFDTGPSFFSGLNPDLPSKSSNPLRTVLDAIGEKVECVPYETFGLMFPEGEFTHTTQFGEIGGVLEQVSGAGAMKQWKSLMEKMEPLAGAVAAMPTAALRADIGVALTAGKFLPNFAKTNPLENLKLTKPFSSIVDGAGVSDKFTKNWLDLLCFCLSGLPAAGTITAEMAMMMGEFYEPGAIMDCPKGGARGIVDALVRGIEKRGGSIFLNSHVDEIIIENGKAQGVKLRKGNKVIRAKKAVASNLSVWDLFGSGIVDNAAFPDKFVKERMDTPVGKSFMHLHIGFKVTREELDKLQAHYMYMDDWSRGIEAEDNAVLVSIPSVHDNSLAPEGYAVLHAYTPATEDFARWENIDRKSPEYGALKEERSAYLWTTLENIIPDVRERAQVVRVGTPLTHRRFLRRHRGSYGPAIIAGEGSFPFPNTPVKGLLLCGDSCFPGIGVPAVAGSGILAANSVSLDSIKPQLELLETLK</sequence>
<feature type="signal peptide" evidence="2">
    <location>
        <begin position="1"/>
        <end position="19"/>
    </location>
</feature>
<name>A0A7S1ZJG6_9STRA</name>
<dbReference type="InterPro" id="IPR036188">
    <property type="entry name" value="FAD/NAD-bd_sf"/>
</dbReference>
<dbReference type="EMBL" id="HBGN01025837">
    <property type="protein sequence ID" value="CAD9341023.1"/>
    <property type="molecule type" value="Transcribed_RNA"/>
</dbReference>
<organism evidence="4">
    <name type="scientific">Ditylum brightwellii</name>
    <dbReference type="NCBI Taxonomy" id="49249"/>
    <lineage>
        <taxon>Eukaryota</taxon>
        <taxon>Sar</taxon>
        <taxon>Stramenopiles</taxon>
        <taxon>Ochrophyta</taxon>
        <taxon>Bacillariophyta</taxon>
        <taxon>Mediophyceae</taxon>
        <taxon>Lithodesmiophycidae</taxon>
        <taxon>Lithodesmiales</taxon>
        <taxon>Lithodesmiaceae</taxon>
        <taxon>Ditylum</taxon>
    </lineage>
</organism>
<evidence type="ECO:0000256" key="1">
    <source>
        <dbReference type="SAM" id="MobiDB-lite"/>
    </source>
</evidence>
<feature type="domain" description="Amine oxidase" evidence="3">
    <location>
        <begin position="94"/>
        <end position="593"/>
    </location>
</feature>
<dbReference type="Gene3D" id="3.50.50.60">
    <property type="entry name" value="FAD/NAD(P)-binding domain"/>
    <property type="match status" value="2"/>
</dbReference>
<evidence type="ECO:0000256" key="2">
    <source>
        <dbReference type="SAM" id="SignalP"/>
    </source>
</evidence>
<evidence type="ECO:0000259" key="3">
    <source>
        <dbReference type="Pfam" id="PF01593"/>
    </source>
</evidence>
<feature type="compositionally biased region" description="Low complexity" evidence="1">
    <location>
        <begin position="56"/>
        <end position="74"/>
    </location>
</feature>
<dbReference type="GO" id="GO:0016491">
    <property type="term" value="F:oxidoreductase activity"/>
    <property type="evidence" value="ECO:0007669"/>
    <property type="project" value="InterPro"/>
</dbReference>
<evidence type="ECO:0000313" key="4">
    <source>
        <dbReference type="EMBL" id="CAD9341023.1"/>
    </source>
</evidence>
<accession>A0A7S1ZJG6</accession>
<feature type="chain" id="PRO_5030722521" description="Amine oxidase domain-containing protein" evidence="2">
    <location>
        <begin position="20"/>
        <end position="609"/>
    </location>
</feature>
<dbReference type="PANTHER" id="PTHR46313:SF3">
    <property type="entry name" value="PROLYCOPENE ISOMERASE, CHLOROPLASTIC"/>
    <property type="match status" value="1"/>
</dbReference>
<dbReference type="InterPro" id="IPR045892">
    <property type="entry name" value="CrtISO-like"/>
</dbReference>
<gene>
    <name evidence="4" type="ORF">DBRI1063_LOCUS16568</name>
</gene>
<proteinExistence type="predicted"/>
<protein>
    <recommendedName>
        <fullName evidence="3">Amine oxidase domain-containing protein</fullName>
    </recommendedName>
</protein>